<dbReference type="Gene3D" id="1.10.10.60">
    <property type="entry name" value="Homeodomain-like"/>
    <property type="match status" value="1"/>
</dbReference>
<dbReference type="AlphaFoldDB" id="A0A927CGV7"/>
<dbReference type="EMBL" id="JACXJA010000058">
    <property type="protein sequence ID" value="MBD2866408.1"/>
    <property type="molecule type" value="Genomic_DNA"/>
</dbReference>
<evidence type="ECO:0000313" key="7">
    <source>
        <dbReference type="Proteomes" id="UP000639396"/>
    </source>
</evidence>
<dbReference type="PRINTS" id="PR00455">
    <property type="entry name" value="HTHTETR"/>
</dbReference>
<dbReference type="GO" id="GO:0000976">
    <property type="term" value="F:transcription cis-regulatory region binding"/>
    <property type="evidence" value="ECO:0007669"/>
    <property type="project" value="TreeGrafter"/>
</dbReference>
<dbReference type="InterPro" id="IPR036271">
    <property type="entry name" value="Tet_transcr_reg_TetR-rel_C_sf"/>
</dbReference>
<dbReference type="InterPro" id="IPR023772">
    <property type="entry name" value="DNA-bd_HTH_TetR-type_CS"/>
</dbReference>
<dbReference type="InterPro" id="IPR050109">
    <property type="entry name" value="HTH-type_TetR-like_transc_reg"/>
</dbReference>
<dbReference type="GO" id="GO:0045892">
    <property type="term" value="P:negative regulation of DNA-templated transcription"/>
    <property type="evidence" value="ECO:0007669"/>
    <property type="project" value="InterPro"/>
</dbReference>
<evidence type="ECO:0000259" key="5">
    <source>
        <dbReference type="PROSITE" id="PS50977"/>
    </source>
</evidence>
<evidence type="ECO:0000313" key="6">
    <source>
        <dbReference type="EMBL" id="MBD2866408.1"/>
    </source>
</evidence>
<keyword evidence="7" id="KW-1185">Reference proteome</keyword>
<dbReference type="GO" id="GO:0003700">
    <property type="term" value="F:DNA-binding transcription factor activity"/>
    <property type="evidence" value="ECO:0007669"/>
    <property type="project" value="InterPro"/>
</dbReference>
<dbReference type="Proteomes" id="UP000639396">
    <property type="component" value="Unassembled WGS sequence"/>
</dbReference>
<dbReference type="PROSITE" id="PS50977">
    <property type="entry name" value="HTH_TETR_2"/>
    <property type="match status" value="1"/>
</dbReference>
<organism evidence="6 7">
    <name type="scientific">Paenibacillus oceani</name>
    <dbReference type="NCBI Taxonomy" id="2772510"/>
    <lineage>
        <taxon>Bacteria</taxon>
        <taxon>Bacillati</taxon>
        <taxon>Bacillota</taxon>
        <taxon>Bacilli</taxon>
        <taxon>Bacillales</taxon>
        <taxon>Paenibacillaceae</taxon>
        <taxon>Paenibacillus</taxon>
    </lineage>
</organism>
<dbReference type="FunFam" id="1.10.10.60:FF:000141">
    <property type="entry name" value="TetR family transcriptional regulator"/>
    <property type="match status" value="1"/>
</dbReference>
<keyword evidence="3" id="KW-0804">Transcription</keyword>
<dbReference type="InterPro" id="IPR013571">
    <property type="entry name" value="Tscrpt_reg_QacR_C"/>
</dbReference>
<dbReference type="Pfam" id="PF08360">
    <property type="entry name" value="TetR_C_5"/>
    <property type="match status" value="1"/>
</dbReference>
<evidence type="ECO:0000256" key="2">
    <source>
        <dbReference type="ARBA" id="ARBA00023125"/>
    </source>
</evidence>
<dbReference type="SUPFAM" id="SSF46689">
    <property type="entry name" value="Homeodomain-like"/>
    <property type="match status" value="1"/>
</dbReference>
<accession>A0A927CGV7</accession>
<evidence type="ECO:0000256" key="1">
    <source>
        <dbReference type="ARBA" id="ARBA00023015"/>
    </source>
</evidence>
<proteinExistence type="predicted"/>
<dbReference type="RefSeq" id="WP_190932024.1">
    <property type="nucleotide sequence ID" value="NZ_JACXJA010000058.1"/>
</dbReference>
<evidence type="ECO:0000256" key="4">
    <source>
        <dbReference type="PROSITE-ProRule" id="PRU00335"/>
    </source>
</evidence>
<dbReference type="PANTHER" id="PTHR30055">
    <property type="entry name" value="HTH-TYPE TRANSCRIPTIONAL REGULATOR RUTR"/>
    <property type="match status" value="1"/>
</dbReference>
<dbReference type="SUPFAM" id="SSF48498">
    <property type="entry name" value="Tetracyclin repressor-like, C-terminal domain"/>
    <property type="match status" value="1"/>
</dbReference>
<feature type="domain" description="HTH tetR-type" evidence="5">
    <location>
        <begin position="9"/>
        <end position="69"/>
    </location>
</feature>
<evidence type="ECO:0000256" key="3">
    <source>
        <dbReference type="ARBA" id="ARBA00023163"/>
    </source>
</evidence>
<dbReference type="Gene3D" id="1.10.357.10">
    <property type="entry name" value="Tetracycline Repressor, domain 2"/>
    <property type="match status" value="1"/>
</dbReference>
<dbReference type="PANTHER" id="PTHR30055:SF211">
    <property type="entry name" value="TRANSCRIPTIONAL REGULATOR, TETR FAMILY"/>
    <property type="match status" value="1"/>
</dbReference>
<dbReference type="Pfam" id="PF00440">
    <property type="entry name" value="TetR_N"/>
    <property type="match status" value="1"/>
</dbReference>
<gene>
    <name evidence="6" type="ORF">IDH45_30995</name>
</gene>
<name>A0A927CGV7_9BACL</name>
<protein>
    <submittedName>
        <fullName evidence="6">TetR family transcriptional regulator</fullName>
    </submittedName>
</protein>
<comment type="caution">
    <text evidence="6">The sequence shown here is derived from an EMBL/GenBank/DDBJ whole genome shotgun (WGS) entry which is preliminary data.</text>
</comment>
<keyword evidence="1" id="KW-0805">Transcription regulation</keyword>
<feature type="DNA-binding region" description="H-T-H motif" evidence="4">
    <location>
        <begin position="32"/>
        <end position="51"/>
    </location>
</feature>
<dbReference type="InterPro" id="IPR001647">
    <property type="entry name" value="HTH_TetR"/>
</dbReference>
<keyword evidence="2 4" id="KW-0238">DNA-binding</keyword>
<dbReference type="PROSITE" id="PS01081">
    <property type="entry name" value="HTH_TETR_1"/>
    <property type="match status" value="1"/>
</dbReference>
<sequence length="196" mass="22447">MNRRRGEAEQTKTQIARKAKDLFCLKGYAATSMDDICRAAEASKGSLYYHFKNKEALFVYILETQMHEWIERWEVLSLDCGSATEKLYKLAEHYASDFQSPLTKVSEEFAGSQTSAPEMLEKLLELTRMHYPIFEGVLQEGMDSGEFRKGDVQEMTLIVAGLLGGLGISYYEVEMEKLFELYRKAVQLLLEGLQTR</sequence>
<reference evidence="6" key="1">
    <citation type="submission" date="2020-09" db="EMBL/GenBank/DDBJ databases">
        <title>A novel bacterium of genus Paenibacillus, isolated from South China Sea.</title>
        <authorList>
            <person name="Huang H."/>
            <person name="Mo K."/>
            <person name="Hu Y."/>
        </authorList>
    </citation>
    <scope>NUCLEOTIDE SEQUENCE</scope>
    <source>
        <strain evidence="6">IB182363</strain>
    </source>
</reference>
<dbReference type="InterPro" id="IPR009057">
    <property type="entry name" value="Homeodomain-like_sf"/>
</dbReference>